<dbReference type="Proteomes" id="UP000243723">
    <property type="component" value="Unassembled WGS sequence"/>
</dbReference>
<dbReference type="AlphaFoldDB" id="A0A2P7YN01"/>
<dbReference type="EMBL" id="NHZQ01000412">
    <property type="protein sequence ID" value="PSK37341.1"/>
    <property type="molecule type" value="Genomic_DNA"/>
</dbReference>
<comment type="caution">
    <text evidence="1">The sequence shown here is derived from an EMBL/GenBank/DDBJ whole genome shotgun (WGS) entry which is preliminary data.</text>
</comment>
<keyword evidence="2" id="KW-1185">Reference proteome</keyword>
<gene>
    <name evidence="1" type="ORF">B9Z65_2083</name>
</gene>
<reference evidence="1 2" key="1">
    <citation type="submission" date="2017-05" db="EMBL/GenBank/DDBJ databases">
        <title>Draft genome sequence of Elsinoe australis.</title>
        <authorList>
            <person name="Cheng Q."/>
        </authorList>
    </citation>
    <scope>NUCLEOTIDE SEQUENCE [LARGE SCALE GENOMIC DNA]</scope>
    <source>
        <strain evidence="1 2">NL1</strain>
    </source>
</reference>
<evidence type="ECO:0000313" key="1">
    <source>
        <dbReference type="EMBL" id="PSK37341.1"/>
    </source>
</evidence>
<evidence type="ECO:0000313" key="2">
    <source>
        <dbReference type="Proteomes" id="UP000243723"/>
    </source>
</evidence>
<name>A0A2P7YN01_9PEZI</name>
<organism evidence="1 2">
    <name type="scientific">Elsinoe australis</name>
    <dbReference type="NCBI Taxonomy" id="40998"/>
    <lineage>
        <taxon>Eukaryota</taxon>
        <taxon>Fungi</taxon>
        <taxon>Dikarya</taxon>
        <taxon>Ascomycota</taxon>
        <taxon>Pezizomycotina</taxon>
        <taxon>Dothideomycetes</taxon>
        <taxon>Dothideomycetidae</taxon>
        <taxon>Myriangiales</taxon>
        <taxon>Elsinoaceae</taxon>
        <taxon>Elsinoe</taxon>
    </lineage>
</organism>
<protein>
    <submittedName>
        <fullName evidence="1">Uncharacterized protein</fullName>
    </submittedName>
</protein>
<sequence length="46" mass="5188">MAFFRLIDAGLEELNCSHHLMERSLAAAKVQPDPEDQFRDMALKAA</sequence>
<proteinExistence type="predicted"/>
<accession>A0A2P7YN01</accession>